<gene>
    <name evidence="5" type="ORF">g.42620</name>
</gene>
<evidence type="ECO:0000256" key="1">
    <source>
        <dbReference type="ARBA" id="ARBA00022679"/>
    </source>
</evidence>
<dbReference type="InterPro" id="IPR043502">
    <property type="entry name" value="DNA/RNA_pol_sf"/>
</dbReference>
<name>A0A1B6FYJ2_9HEMI</name>
<dbReference type="InterPro" id="IPR021109">
    <property type="entry name" value="Peptidase_aspartic_dom_sf"/>
</dbReference>
<keyword evidence="4" id="KW-0255">Endonuclease</keyword>
<dbReference type="EMBL" id="GECZ01014527">
    <property type="protein sequence ID" value="JAS55242.1"/>
    <property type="molecule type" value="Transcribed_RNA"/>
</dbReference>
<dbReference type="Gene3D" id="2.40.70.10">
    <property type="entry name" value="Acid Proteases"/>
    <property type="match status" value="1"/>
</dbReference>
<dbReference type="InterPro" id="IPR043128">
    <property type="entry name" value="Rev_trsase/Diguanyl_cyclase"/>
</dbReference>
<dbReference type="GO" id="GO:0016779">
    <property type="term" value="F:nucleotidyltransferase activity"/>
    <property type="evidence" value="ECO:0007669"/>
    <property type="project" value="UniProtKB-KW"/>
</dbReference>
<feature type="non-terminal residue" evidence="5">
    <location>
        <position position="267"/>
    </location>
</feature>
<keyword evidence="4" id="KW-0378">Hydrolase</keyword>
<protein>
    <recommendedName>
        <fullName evidence="6">Reverse transcriptase domain-containing protein</fullName>
    </recommendedName>
</protein>
<keyword evidence="3" id="KW-0540">Nuclease</keyword>
<organism evidence="5">
    <name type="scientific">Cuerna arida</name>
    <dbReference type="NCBI Taxonomy" id="1464854"/>
    <lineage>
        <taxon>Eukaryota</taxon>
        <taxon>Metazoa</taxon>
        <taxon>Ecdysozoa</taxon>
        <taxon>Arthropoda</taxon>
        <taxon>Hexapoda</taxon>
        <taxon>Insecta</taxon>
        <taxon>Pterygota</taxon>
        <taxon>Neoptera</taxon>
        <taxon>Paraneoptera</taxon>
        <taxon>Hemiptera</taxon>
        <taxon>Auchenorrhyncha</taxon>
        <taxon>Membracoidea</taxon>
        <taxon>Cicadellidae</taxon>
        <taxon>Cicadellinae</taxon>
        <taxon>Proconiini</taxon>
        <taxon>Cuerna</taxon>
    </lineage>
</organism>
<accession>A0A1B6FYJ2</accession>
<dbReference type="AlphaFoldDB" id="A0A1B6FYJ2"/>
<dbReference type="Gene3D" id="3.30.70.270">
    <property type="match status" value="1"/>
</dbReference>
<sequence length="267" mass="30470">MSEKYYEQLLQKKLVNKSKATEIKCASADNSNIELTGECEIIIKIEGYTWKIKFVIAKNLAWDVILGADFMKHTGLVLDLNKDSCYFNFKPHNKIELFENATILNSNINTKIKIGCHQASEGVKKLLKDFPEVFTTKIGKAIDYEVTLEVSDKEPVRERPYPMSPPKLNELRGIIDDLLKQDIIRPSESNYASPTFLVNKPGTNKSRMVVNYSKLNAKLKRVEYPIGDVQETYHYLQGASVYSTLDLTNSFYQLKISEESKHLTGFV</sequence>
<dbReference type="PANTHER" id="PTHR37984">
    <property type="entry name" value="PROTEIN CBG26694"/>
    <property type="match status" value="1"/>
</dbReference>
<dbReference type="PANTHER" id="PTHR37984:SF5">
    <property type="entry name" value="PROTEIN NYNRIN-LIKE"/>
    <property type="match status" value="1"/>
</dbReference>
<dbReference type="InterPro" id="IPR050951">
    <property type="entry name" value="Retrovirus_Pol_polyprotein"/>
</dbReference>
<dbReference type="GO" id="GO:0071897">
    <property type="term" value="P:DNA biosynthetic process"/>
    <property type="evidence" value="ECO:0007669"/>
    <property type="project" value="UniProtKB-ARBA"/>
</dbReference>
<evidence type="ECO:0000256" key="4">
    <source>
        <dbReference type="ARBA" id="ARBA00022759"/>
    </source>
</evidence>
<proteinExistence type="predicted"/>
<evidence type="ECO:0000256" key="2">
    <source>
        <dbReference type="ARBA" id="ARBA00022695"/>
    </source>
</evidence>
<dbReference type="SUPFAM" id="SSF56672">
    <property type="entry name" value="DNA/RNA polymerases"/>
    <property type="match status" value="1"/>
</dbReference>
<evidence type="ECO:0000256" key="3">
    <source>
        <dbReference type="ARBA" id="ARBA00022722"/>
    </source>
</evidence>
<dbReference type="GO" id="GO:0004519">
    <property type="term" value="F:endonuclease activity"/>
    <property type="evidence" value="ECO:0007669"/>
    <property type="project" value="UniProtKB-KW"/>
</dbReference>
<keyword evidence="1" id="KW-0808">Transferase</keyword>
<dbReference type="Gene3D" id="3.10.10.10">
    <property type="entry name" value="HIV Type 1 Reverse Transcriptase, subunit A, domain 1"/>
    <property type="match status" value="1"/>
</dbReference>
<reference evidence="5" key="1">
    <citation type="submission" date="2015-11" db="EMBL/GenBank/DDBJ databases">
        <title>De novo transcriptome assembly of four potential Pierce s Disease insect vectors from Arizona vineyards.</title>
        <authorList>
            <person name="Tassone E.E."/>
        </authorList>
    </citation>
    <scope>NUCLEOTIDE SEQUENCE</scope>
</reference>
<evidence type="ECO:0008006" key="6">
    <source>
        <dbReference type="Google" id="ProtNLM"/>
    </source>
</evidence>
<dbReference type="CDD" id="cd00303">
    <property type="entry name" value="retropepsin_like"/>
    <property type="match status" value="1"/>
</dbReference>
<evidence type="ECO:0000313" key="5">
    <source>
        <dbReference type="EMBL" id="JAS55242.1"/>
    </source>
</evidence>
<keyword evidence="2" id="KW-0548">Nucleotidyltransferase</keyword>